<protein>
    <submittedName>
        <fullName evidence="1">Uncharacterized protein</fullName>
    </submittedName>
</protein>
<proteinExistence type="predicted"/>
<comment type="caution">
    <text evidence="1">The sequence shown here is derived from an EMBL/GenBank/DDBJ whole genome shotgun (WGS) entry which is preliminary data.</text>
</comment>
<gene>
    <name evidence="1" type="ORF">LCGC14_0275770</name>
</gene>
<sequence>MERVFKIKWPDDDGPMWLNQDNVMCCLRAVCTNTTFTVTDVTNQPDGSIVEGADPCYLEPSTAGPPSTWQIKPVLPSGSLLDRFLRWAGCSTGLYHVRCEWKHDGIHCVDCGNFKSKYEHMADLYAGGGG</sequence>
<organism evidence="1">
    <name type="scientific">marine sediment metagenome</name>
    <dbReference type="NCBI Taxonomy" id="412755"/>
    <lineage>
        <taxon>unclassified sequences</taxon>
        <taxon>metagenomes</taxon>
        <taxon>ecological metagenomes</taxon>
    </lineage>
</organism>
<dbReference type="EMBL" id="LAZR01000155">
    <property type="protein sequence ID" value="KKN85771.1"/>
    <property type="molecule type" value="Genomic_DNA"/>
</dbReference>
<name>A0A0F9WIK2_9ZZZZ</name>
<dbReference type="AlphaFoldDB" id="A0A0F9WIK2"/>
<reference evidence="1" key="1">
    <citation type="journal article" date="2015" name="Nature">
        <title>Complex archaea that bridge the gap between prokaryotes and eukaryotes.</title>
        <authorList>
            <person name="Spang A."/>
            <person name="Saw J.H."/>
            <person name="Jorgensen S.L."/>
            <person name="Zaremba-Niedzwiedzka K."/>
            <person name="Martijn J."/>
            <person name="Lind A.E."/>
            <person name="van Eijk R."/>
            <person name="Schleper C."/>
            <person name="Guy L."/>
            <person name="Ettema T.J."/>
        </authorList>
    </citation>
    <scope>NUCLEOTIDE SEQUENCE</scope>
</reference>
<accession>A0A0F9WIK2</accession>
<evidence type="ECO:0000313" key="1">
    <source>
        <dbReference type="EMBL" id="KKN85771.1"/>
    </source>
</evidence>